<accession>A0A397U216</accession>
<reference evidence="2 3" key="1">
    <citation type="submission" date="2018-06" db="EMBL/GenBank/DDBJ databases">
        <title>Comparative genomics reveals the genomic features of Rhizophagus irregularis, R. cerebriforme, R. diaphanum and Gigaspora rosea, and their symbiotic lifestyle signature.</title>
        <authorList>
            <person name="Morin E."/>
            <person name="San Clemente H."/>
            <person name="Chen E.C.H."/>
            <person name="De La Providencia I."/>
            <person name="Hainaut M."/>
            <person name="Kuo A."/>
            <person name="Kohler A."/>
            <person name="Murat C."/>
            <person name="Tang N."/>
            <person name="Roy S."/>
            <person name="Loubradou J."/>
            <person name="Henrissat B."/>
            <person name="Grigoriev I.V."/>
            <person name="Corradi N."/>
            <person name="Roux C."/>
            <person name="Martin F.M."/>
        </authorList>
    </citation>
    <scope>NUCLEOTIDE SEQUENCE [LARGE SCALE GENOMIC DNA]</scope>
    <source>
        <strain evidence="2 3">DAOM 194757</strain>
    </source>
</reference>
<feature type="transmembrane region" description="Helical" evidence="1">
    <location>
        <begin position="61"/>
        <end position="79"/>
    </location>
</feature>
<organism evidence="2 3">
    <name type="scientific">Gigaspora rosea</name>
    <dbReference type="NCBI Taxonomy" id="44941"/>
    <lineage>
        <taxon>Eukaryota</taxon>
        <taxon>Fungi</taxon>
        <taxon>Fungi incertae sedis</taxon>
        <taxon>Mucoromycota</taxon>
        <taxon>Glomeromycotina</taxon>
        <taxon>Glomeromycetes</taxon>
        <taxon>Diversisporales</taxon>
        <taxon>Gigasporaceae</taxon>
        <taxon>Gigaspora</taxon>
    </lineage>
</organism>
<protein>
    <submittedName>
        <fullName evidence="2">Uncharacterized protein</fullName>
    </submittedName>
</protein>
<evidence type="ECO:0000256" key="1">
    <source>
        <dbReference type="SAM" id="Phobius"/>
    </source>
</evidence>
<feature type="transmembrane region" description="Helical" evidence="1">
    <location>
        <begin position="12"/>
        <end position="31"/>
    </location>
</feature>
<keyword evidence="1" id="KW-0472">Membrane</keyword>
<keyword evidence="3" id="KW-1185">Reference proteome</keyword>
<keyword evidence="1" id="KW-0812">Transmembrane</keyword>
<sequence length="82" mass="10064">MDPLGHLLLYRHQVYSFIFFFCSLLSFQQLFILSLEAFYSIFLDFFLSCLLLSRLMFSKELIGFVFFFQFYSHLCYHLFHFK</sequence>
<evidence type="ECO:0000313" key="3">
    <source>
        <dbReference type="Proteomes" id="UP000266673"/>
    </source>
</evidence>
<gene>
    <name evidence="2" type="ORF">C2G38_840069</name>
</gene>
<keyword evidence="1" id="KW-1133">Transmembrane helix</keyword>
<evidence type="ECO:0000313" key="2">
    <source>
        <dbReference type="EMBL" id="RIB02819.1"/>
    </source>
</evidence>
<dbReference type="Proteomes" id="UP000266673">
    <property type="component" value="Unassembled WGS sequence"/>
</dbReference>
<dbReference type="EMBL" id="QKWP01002579">
    <property type="protein sequence ID" value="RIB02819.1"/>
    <property type="molecule type" value="Genomic_DNA"/>
</dbReference>
<comment type="caution">
    <text evidence="2">The sequence shown here is derived from an EMBL/GenBank/DDBJ whole genome shotgun (WGS) entry which is preliminary data.</text>
</comment>
<name>A0A397U216_9GLOM</name>
<proteinExistence type="predicted"/>
<dbReference type="AlphaFoldDB" id="A0A397U216"/>